<evidence type="ECO:0008006" key="4">
    <source>
        <dbReference type="Google" id="ProtNLM"/>
    </source>
</evidence>
<protein>
    <recommendedName>
        <fullName evidence="4">Tetratricopeptide repeat protein</fullName>
    </recommendedName>
</protein>
<dbReference type="EMBL" id="JACHGF010000002">
    <property type="protein sequence ID" value="MBB5282988.1"/>
    <property type="molecule type" value="Genomic_DNA"/>
</dbReference>
<gene>
    <name evidence="2" type="ORF">HNQ92_001114</name>
</gene>
<sequence>MNYFRMWLITLLLVLVGLLTESRAHEAEADFAFTPRLQKAYFEIQKLRLNHARELLEQERAQNPANGALVYLENYADMYYLLISEDMKAYATLSKQQDARLSTLARLPGSSPYQRLLMAEVRLHWAFAKLKFGSEVSACWDIIKAYRLLEENRKKFPAFAPTLKSLGLLHVLIGSIPDNYAWVAKMLGLKGSISQGLNELQQVQRQEPFFRQEAQLIELLLHAYTLQMSPAQIQQLHQLPRSQPDNLLLHFFGTSILMKEGRSEEALTVLAKAPRGEDYLPFPFLDYLRAEILLQKGQYATAFAYYSLFQKNFKGFNFLKDSYFKQFLCRWLDKSTPAEALVHLARVEKVGSTITESDQYAQRFAEQYRKGPRPEQKVLFRARYASDGGYLAEAWEALEPYTEASFQELTDRAEFNYRRGRILQKKGQPEQATRYYQRTIALCQGTSLYYGASSALQLGYICREKQQNDQAVAYFRKAMSFKKHEYKNSIDNKARAALTELGV</sequence>
<evidence type="ECO:0000256" key="1">
    <source>
        <dbReference type="PROSITE-ProRule" id="PRU00339"/>
    </source>
</evidence>
<dbReference type="SUPFAM" id="SSF48452">
    <property type="entry name" value="TPR-like"/>
    <property type="match status" value="1"/>
</dbReference>
<name>A0A840TSM8_9BACT</name>
<dbReference type="Pfam" id="PF13424">
    <property type="entry name" value="TPR_12"/>
    <property type="match status" value="1"/>
</dbReference>
<dbReference type="RefSeq" id="WP_246439703.1">
    <property type="nucleotide sequence ID" value="NZ_JACHGF010000002.1"/>
</dbReference>
<proteinExistence type="predicted"/>
<evidence type="ECO:0000313" key="2">
    <source>
        <dbReference type="EMBL" id="MBB5282988.1"/>
    </source>
</evidence>
<keyword evidence="1" id="KW-0802">TPR repeat</keyword>
<evidence type="ECO:0000313" key="3">
    <source>
        <dbReference type="Proteomes" id="UP000557307"/>
    </source>
</evidence>
<dbReference type="InterPro" id="IPR011990">
    <property type="entry name" value="TPR-like_helical_dom_sf"/>
</dbReference>
<feature type="repeat" description="TPR" evidence="1">
    <location>
        <begin position="452"/>
        <end position="485"/>
    </location>
</feature>
<reference evidence="2 3" key="1">
    <citation type="submission" date="2020-08" db="EMBL/GenBank/DDBJ databases">
        <title>Genomic Encyclopedia of Type Strains, Phase IV (KMG-IV): sequencing the most valuable type-strain genomes for metagenomic binning, comparative biology and taxonomic classification.</title>
        <authorList>
            <person name="Goeker M."/>
        </authorList>
    </citation>
    <scope>NUCLEOTIDE SEQUENCE [LARGE SCALE GENOMIC DNA]</scope>
    <source>
        <strain evidence="2 3">DSM 105074</strain>
    </source>
</reference>
<dbReference type="PROSITE" id="PS50005">
    <property type="entry name" value="TPR"/>
    <property type="match status" value="1"/>
</dbReference>
<dbReference type="Gene3D" id="1.25.40.10">
    <property type="entry name" value="Tetratricopeptide repeat domain"/>
    <property type="match status" value="2"/>
</dbReference>
<keyword evidence="3" id="KW-1185">Reference proteome</keyword>
<comment type="caution">
    <text evidence="2">The sequence shown here is derived from an EMBL/GenBank/DDBJ whole genome shotgun (WGS) entry which is preliminary data.</text>
</comment>
<dbReference type="SMART" id="SM00028">
    <property type="entry name" value="TPR"/>
    <property type="match status" value="2"/>
</dbReference>
<dbReference type="Proteomes" id="UP000557307">
    <property type="component" value="Unassembled WGS sequence"/>
</dbReference>
<organism evidence="2 3">
    <name type="scientific">Rhabdobacter roseus</name>
    <dbReference type="NCBI Taxonomy" id="1655419"/>
    <lineage>
        <taxon>Bacteria</taxon>
        <taxon>Pseudomonadati</taxon>
        <taxon>Bacteroidota</taxon>
        <taxon>Cytophagia</taxon>
        <taxon>Cytophagales</taxon>
        <taxon>Cytophagaceae</taxon>
        <taxon>Rhabdobacter</taxon>
    </lineage>
</organism>
<dbReference type="InterPro" id="IPR019734">
    <property type="entry name" value="TPR_rpt"/>
</dbReference>
<dbReference type="AlphaFoldDB" id="A0A840TSM8"/>
<accession>A0A840TSM8</accession>